<dbReference type="InterPro" id="IPR006127">
    <property type="entry name" value="ZnuA-like"/>
</dbReference>
<name>A0A931ASH9_9FIRM</name>
<evidence type="ECO:0000256" key="4">
    <source>
        <dbReference type="SAM" id="MobiDB-lite"/>
    </source>
</evidence>
<keyword evidence="3 5" id="KW-0732">Signal</keyword>
<gene>
    <name evidence="6" type="ORF">I0Q91_08305</name>
</gene>
<comment type="caution">
    <text evidence="6">The sequence shown here is derived from an EMBL/GenBank/DDBJ whole genome shotgun (WGS) entry which is preliminary data.</text>
</comment>
<keyword evidence="2" id="KW-0813">Transport</keyword>
<dbReference type="GO" id="GO:0030001">
    <property type="term" value="P:metal ion transport"/>
    <property type="evidence" value="ECO:0007669"/>
    <property type="project" value="InterPro"/>
</dbReference>
<sequence>MKKILMAIFILAMIIFPAFSNVQAEEPNVHVSIYPIYEIADRIGGERLNIHQVTPDGTEIHGYEPSPRVLGQLENTDLFIFIGEKLQGWTDNVAENLKADGIQVIDLTEHVNLIEYRGDHDHSHDHGDDDHHGHDHGDDDDHGHDHGDDDDHGHDHGDDDHHGHDHAHGEYDNHIWLDFNNMIMIAELIAEEFSALDPEGEDEFHANADEVINELRELDQAYNEGLQDLTHNTIIVSHAAFGYLAENYGLNQVAVTGLDPHSEPSSQTIRELIDLAHETGLEHIFLEVLASPRAVDVIAEEAGLEVLTLNPAAGLREEDIENDENYFTIMYNNLENLKEALK</sequence>
<evidence type="ECO:0000313" key="6">
    <source>
        <dbReference type="EMBL" id="MBF8437076.1"/>
    </source>
</evidence>
<dbReference type="EMBL" id="JADPIE010000004">
    <property type="protein sequence ID" value="MBF8437076.1"/>
    <property type="molecule type" value="Genomic_DNA"/>
</dbReference>
<dbReference type="RefSeq" id="WP_270454011.1">
    <property type="nucleotide sequence ID" value="NZ_JADPIE010000004.1"/>
</dbReference>
<dbReference type="GO" id="GO:0046872">
    <property type="term" value="F:metal ion binding"/>
    <property type="evidence" value="ECO:0007669"/>
    <property type="project" value="InterPro"/>
</dbReference>
<proteinExistence type="inferred from homology"/>
<feature type="chain" id="PRO_5037472668" evidence="5">
    <location>
        <begin position="25"/>
        <end position="342"/>
    </location>
</feature>
<evidence type="ECO:0000256" key="3">
    <source>
        <dbReference type="ARBA" id="ARBA00022729"/>
    </source>
</evidence>
<protein>
    <submittedName>
        <fullName evidence="6">Zinc ABC transporter substrate-binding protein</fullName>
    </submittedName>
</protein>
<accession>A0A931ASH9</accession>
<evidence type="ECO:0000256" key="2">
    <source>
        <dbReference type="ARBA" id="ARBA00022448"/>
    </source>
</evidence>
<dbReference type="AlphaFoldDB" id="A0A931ASH9"/>
<dbReference type="PANTHER" id="PTHR42953:SF3">
    <property type="entry name" value="HIGH-AFFINITY ZINC UPTAKE SYSTEM PROTEIN ZNUA"/>
    <property type="match status" value="1"/>
</dbReference>
<dbReference type="Pfam" id="PF01297">
    <property type="entry name" value="ZnuA"/>
    <property type="match status" value="1"/>
</dbReference>
<evidence type="ECO:0000256" key="1">
    <source>
        <dbReference type="ARBA" id="ARBA00011028"/>
    </source>
</evidence>
<feature type="signal peptide" evidence="5">
    <location>
        <begin position="1"/>
        <end position="24"/>
    </location>
</feature>
<dbReference type="Proteomes" id="UP000621436">
    <property type="component" value="Unassembled WGS sequence"/>
</dbReference>
<dbReference type="PANTHER" id="PTHR42953">
    <property type="entry name" value="HIGH-AFFINITY ZINC UPTAKE SYSTEM PROTEIN ZNUA-RELATED"/>
    <property type="match status" value="1"/>
</dbReference>
<reference evidence="6" key="1">
    <citation type="submission" date="2020-11" db="EMBL/GenBank/DDBJ databases">
        <title>Halonatronomonas betainensis gen. nov., sp. nov. a novel haloalkaliphilic representative of the family Halanaerobiacae capable of betaine degradation.</title>
        <authorList>
            <person name="Boltyanskaya Y."/>
            <person name="Kevbrin V."/>
            <person name="Detkova E."/>
            <person name="Grouzdev D.S."/>
            <person name="Koziaeva V."/>
            <person name="Zhilina T."/>
        </authorList>
    </citation>
    <scope>NUCLEOTIDE SEQUENCE</scope>
    <source>
        <strain evidence="6">Z-7014</strain>
    </source>
</reference>
<feature type="region of interest" description="Disordered" evidence="4">
    <location>
        <begin position="118"/>
        <end position="165"/>
    </location>
</feature>
<evidence type="ECO:0000313" key="7">
    <source>
        <dbReference type="Proteomes" id="UP000621436"/>
    </source>
</evidence>
<dbReference type="SUPFAM" id="SSF53807">
    <property type="entry name" value="Helical backbone' metal receptor"/>
    <property type="match status" value="1"/>
</dbReference>
<organism evidence="6 7">
    <name type="scientific">Halonatronomonas betaini</name>
    <dbReference type="NCBI Taxonomy" id="2778430"/>
    <lineage>
        <taxon>Bacteria</taxon>
        <taxon>Bacillati</taxon>
        <taxon>Bacillota</taxon>
        <taxon>Clostridia</taxon>
        <taxon>Halanaerobiales</taxon>
        <taxon>Halarsenatibacteraceae</taxon>
        <taxon>Halonatronomonas</taxon>
    </lineage>
</organism>
<evidence type="ECO:0000256" key="5">
    <source>
        <dbReference type="SAM" id="SignalP"/>
    </source>
</evidence>
<dbReference type="InterPro" id="IPR050492">
    <property type="entry name" value="Bact_metal-bind_prot9"/>
</dbReference>
<dbReference type="Gene3D" id="3.40.50.1980">
    <property type="entry name" value="Nitrogenase molybdenum iron protein domain"/>
    <property type="match status" value="3"/>
</dbReference>
<keyword evidence="7" id="KW-1185">Reference proteome</keyword>
<comment type="similarity">
    <text evidence="1">Belongs to the bacterial solute-binding protein 9 family.</text>
</comment>